<evidence type="ECO:0000256" key="1">
    <source>
        <dbReference type="ARBA" id="ARBA00022679"/>
    </source>
</evidence>
<protein>
    <submittedName>
        <fullName evidence="2">Glycosyltransferase family 4 protein</fullName>
    </submittedName>
</protein>
<reference evidence="2" key="1">
    <citation type="journal article" date="2021" name="PeerJ">
        <title>Extensive microbial diversity within the chicken gut microbiome revealed by metagenomics and culture.</title>
        <authorList>
            <person name="Gilroy R."/>
            <person name="Ravi A."/>
            <person name="Getino M."/>
            <person name="Pursley I."/>
            <person name="Horton D.L."/>
            <person name="Alikhan N.F."/>
            <person name="Baker D."/>
            <person name="Gharbi K."/>
            <person name="Hall N."/>
            <person name="Watson M."/>
            <person name="Adriaenssens E.M."/>
            <person name="Foster-Nyarko E."/>
            <person name="Jarju S."/>
            <person name="Secka A."/>
            <person name="Antonio M."/>
            <person name="Oren A."/>
            <person name="Chaudhuri R.R."/>
            <person name="La Ragione R."/>
            <person name="Hildebrand F."/>
            <person name="Pallen M.J."/>
        </authorList>
    </citation>
    <scope>NUCLEOTIDE SEQUENCE</scope>
    <source>
        <strain evidence="2">Gambia2-208</strain>
    </source>
</reference>
<gene>
    <name evidence="2" type="ORF">H9824_02605</name>
</gene>
<dbReference type="Proteomes" id="UP000886851">
    <property type="component" value="Unassembled WGS sequence"/>
</dbReference>
<proteinExistence type="predicted"/>
<evidence type="ECO:0000313" key="2">
    <source>
        <dbReference type="EMBL" id="HIY87580.1"/>
    </source>
</evidence>
<dbReference type="Gene3D" id="3.40.50.2000">
    <property type="entry name" value="Glycogen Phosphorylase B"/>
    <property type="match status" value="1"/>
</dbReference>
<dbReference type="PANTHER" id="PTHR46401:SF2">
    <property type="entry name" value="GLYCOSYLTRANSFERASE WBBK-RELATED"/>
    <property type="match status" value="1"/>
</dbReference>
<accession>A0A9D2CKP1</accession>
<dbReference type="GO" id="GO:0016757">
    <property type="term" value="F:glycosyltransferase activity"/>
    <property type="evidence" value="ECO:0007669"/>
    <property type="project" value="TreeGrafter"/>
</dbReference>
<comment type="caution">
    <text evidence="2">The sequence shown here is derived from an EMBL/GenBank/DDBJ whole genome shotgun (WGS) entry which is preliminary data.</text>
</comment>
<dbReference type="PANTHER" id="PTHR46401">
    <property type="entry name" value="GLYCOSYLTRANSFERASE WBBK-RELATED"/>
    <property type="match status" value="1"/>
</dbReference>
<dbReference type="EMBL" id="DXCV01000024">
    <property type="protein sequence ID" value="HIY87580.1"/>
    <property type="molecule type" value="Genomic_DNA"/>
</dbReference>
<dbReference type="GO" id="GO:0009103">
    <property type="term" value="P:lipopolysaccharide biosynthetic process"/>
    <property type="evidence" value="ECO:0007669"/>
    <property type="project" value="TreeGrafter"/>
</dbReference>
<dbReference type="AlphaFoldDB" id="A0A9D2CKP1"/>
<reference evidence="2" key="2">
    <citation type="submission" date="2021-04" db="EMBL/GenBank/DDBJ databases">
        <authorList>
            <person name="Gilroy R."/>
        </authorList>
    </citation>
    <scope>NUCLEOTIDE SEQUENCE</scope>
    <source>
        <strain evidence="2">Gambia2-208</strain>
    </source>
</reference>
<evidence type="ECO:0000313" key="3">
    <source>
        <dbReference type="Proteomes" id="UP000886851"/>
    </source>
</evidence>
<dbReference type="Pfam" id="PF13692">
    <property type="entry name" value="Glyco_trans_1_4"/>
    <property type="match status" value="1"/>
</dbReference>
<name>A0A9D2CKP1_9BACE</name>
<organism evidence="2 3">
    <name type="scientific">Candidatus Bacteroides pullicola</name>
    <dbReference type="NCBI Taxonomy" id="2838475"/>
    <lineage>
        <taxon>Bacteria</taxon>
        <taxon>Pseudomonadati</taxon>
        <taxon>Bacteroidota</taxon>
        <taxon>Bacteroidia</taxon>
        <taxon>Bacteroidales</taxon>
        <taxon>Bacteroidaceae</taxon>
        <taxon>Bacteroides</taxon>
    </lineage>
</organism>
<dbReference type="SUPFAM" id="SSF53756">
    <property type="entry name" value="UDP-Glycosyltransferase/glycogen phosphorylase"/>
    <property type="match status" value="1"/>
</dbReference>
<sequence length="431" mass="49391">MKHILLITPYVPYPLNSGGNQAFYNMVDYLRTRMSVSILLYPRHAGEKRHADTLKQLWPDVTFYLYQPKPEEPDRFVRHPLYLKWLLKAQASIGRKIRRQRKKTRLNPQTEEMDLVRAKSTLPNSLFGGIESSYADYVARVSRQGFDIVQVEFYELISLVYVLPEDVQTVFVHHEPRFVHNANEMQLFREVTPMDRLQFGVARDYERSALSHYKHLIALTEVDRQVLTDFLGHGEHIHVSPAMVKRPEQPGSFQPAVHHRLTFVGSEDHCPNLDAVNWFCHDIIPLLREKGFRFTLQVIGNWRSQYVHDLCKACPELELTGFVDDLHTFLQGSIALVPIRIGAGMRMKIMDAVSAGVPFVTTSKGVEGLDFRDGEECLIADTATGFAEAVVRLSDDPALQECLSKQADGRLRQLYDPDQVLATRLSIYNTL</sequence>
<keyword evidence="1" id="KW-0808">Transferase</keyword>